<dbReference type="InterPro" id="IPR004653">
    <property type="entry name" value="DusA"/>
</dbReference>
<evidence type="ECO:0000259" key="5">
    <source>
        <dbReference type="Pfam" id="PF01207"/>
    </source>
</evidence>
<proteinExistence type="predicted"/>
<dbReference type="SUPFAM" id="SSF51395">
    <property type="entry name" value="FMN-linked oxidoreductases"/>
    <property type="match status" value="1"/>
</dbReference>
<dbReference type="EMBL" id="NMUH01008023">
    <property type="protein sequence ID" value="MQM18189.1"/>
    <property type="molecule type" value="Genomic_DNA"/>
</dbReference>
<dbReference type="GO" id="GO:0017150">
    <property type="term" value="F:tRNA dihydrouridine synthase activity"/>
    <property type="evidence" value="ECO:0007669"/>
    <property type="project" value="InterPro"/>
</dbReference>
<dbReference type="Pfam" id="PF01207">
    <property type="entry name" value="Dus"/>
    <property type="match status" value="1"/>
</dbReference>
<accession>A0A843XFC6</accession>
<evidence type="ECO:0000256" key="2">
    <source>
        <dbReference type="ARBA" id="ARBA00022857"/>
    </source>
</evidence>
<dbReference type="Gene3D" id="3.20.20.70">
    <property type="entry name" value="Aldolase class I"/>
    <property type="match status" value="1"/>
</dbReference>
<feature type="region of interest" description="Disordered" evidence="4">
    <location>
        <begin position="361"/>
        <end position="389"/>
    </location>
</feature>
<comment type="caution">
    <text evidence="6">The sequence shown here is derived from an EMBL/GenBank/DDBJ whole genome shotgun (WGS) entry which is preliminary data.</text>
</comment>
<organism evidence="6 7">
    <name type="scientific">Colocasia esculenta</name>
    <name type="common">Wild taro</name>
    <name type="synonym">Arum esculentum</name>
    <dbReference type="NCBI Taxonomy" id="4460"/>
    <lineage>
        <taxon>Eukaryota</taxon>
        <taxon>Viridiplantae</taxon>
        <taxon>Streptophyta</taxon>
        <taxon>Embryophyta</taxon>
        <taxon>Tracheophyta</taxon>
        <taxon>Spermatophyta</taxon>
        <taxon>Magnoliopsida</taxon>
        <taxon>Liliopsida</taxon>
        <taxon>Araceae</taxon>
        <taxon>Aroideae</taxon>
        <taxon>Colocasieae</taxon>
        <taxon>Colocasia</taxon>
    </lineage>
</organism>
<dbReference type="Gene3D" id="1.20.120.1460">
    <property type="match status" value="1"/>
</dbReference>
<evidence type="ECO:0000256" key="1">
    <source>
        <dbReference type="ARBA" id="ARBA00022555"/>
    </source>
</evidence>
<dbReference type="AlphaFoldDB" id="A0A843XFC6"/>
<evidence type="ECO:0000313" key="7">
    <source>
        <dbReference type="Proteomes" id="UP000652761"/>
    </source>
</evidence>
<feature type="domain" description="DUS-like FMN-binding" evidence="5">
    <location>
        <begin position="54"/>
        <end position="160"/>
    </location>
</feature>
<keyword evidence="3" id="KW-0694">RNA-binding</keyword>
<name>A0A843XFC6_COLES</name>
<evidence type="ECO:0000313" key="6">
    <source>
        <dbReference type="EMBL" id="MQM18189.1"/>
    </source>
</evidence>
<dbReference type="InterPro" id="IPR035587">
    <property type="entry name" value="DUS-like_FMN-bd"/>
</dbReference>
<keyword evidence="2" id="KW-0521">NADP</keyword>
<evidence type="ECO:0000256" key="4">
    <source>
        <dbReference type="SAM" id="MobiDB-lite"/>
    </source>
</evidence>
<protein>
    <recommendedName>
        <fullName evidence="5">DUS-like FMN-binding domain-containing protein</fullName>
    </recommendedName>
</protein>
<sequence>MVKPPPSLRRAVSGIYMTERASVATRDDPPAIEKMKQIYVRRTPREKGLHTKMQEVAQPTKKKKRVKDCKKASGDFVYTVASNSPTRHFIIHARKALLNGLSPAQNRAIPPLKYEYYFALVRDFPELQFTINGGLTCIGQVAAARRQGAHGVMIGRAAYNWARGRTLKAIDHGICHLDLAYHCGLLAKGISVSLPLRPWESLGYVDAEIYGDPGTSLSRRQVLEKFQVYGDAVLGKYGPNKPTVRHVVKPLLNLFHSEPGNGLWKRKADAALHHCTSIKSFLDETLDALPDSVLDSTLTTTPSTSITAFADSFSPVKVKRPTGLLDISVNRSHMDDGYLGKSGTLKRLSVGKWRKCYSVKSNNNSNKRGGDKGNAPVEALENEEKSPDPIISLNQKMDRLIDLMAAQARQSPSRLEGCPH</sequence>
<evidence type="ECO:0000256" key="3">
    <source>
        <dbReference type="ARBA" id="ARBA00022884"/>
    </source>
</evidence>
<keyword evidence="7" id="KW-1185">Reference proteome</keyword>
<dbReference type="GO" id="GO:0000049">
    <property type="term" value="F:tRNA binding"/>
    <property type="evidence" value="ECO:0007669"/>
    <property type="project" value="UniProtKB-KW"/>
</dbReference>
<dbReference type="Proteomes" id="UP000652761">
    <property type="component" value="Unassembled WGS sequence"/>
</dbReference>
<gene>
    <name evidence="6" type="ORF">Taro_051174</name>
</gene>
<keyword evidence="1" id="KW-0820">tRNA-binding</keyword>
<reference evidence="6" key="1">
    <citation type="submission" date="2017-07" db="EMBL/GenBank/DDBJ databases">
        <title>Taro Niue Genome Assembly and Annotation.</title>
        <authorList>
            <person name="Atibalentja N."/>
            <person name="Keating K."/>
            <person name="Fields C.J."/>
        </authorList>
    </citation>
    <scope>NUCLEOTIDE SEQUENCE</scope>
    <source>
        <strain evidence="6">Niue_2</strain>
        <tissue evidence="6">Leaf</tissue>
    </source>
</reference>
<dbReference type="InterPro" id="IPR013785">
    <property type="entry name" value="Aldolase_TIM"/>
</dbReference>
<dbReference type="PANTHER" id="PTHR42907:SF1">
    <property type="entry name" value="FMN-LINKED OXIDOREDUCTASES SUPERFAMILY PROTEIN"/>
    <property type="match status" value="1"/>
</dbReference>
<dbReference type="PANTHER" id="PTHR42907">
    <property type="entry name" value="FMN-LINKED OXIDOREDUCTASES SUPERFAMILY PROTEIN"/>
    <property type="match status" value="1"/>
</dbReference>
<dbReference type="OrthoDB" id="10262250at2759"/>